<dbReference type="PANTHER" id="PTHR46580">
    <property type="entry name" value="SENSOR KINASE-RELATED"/>
    <property type="match status" value="1"/>
</dbReference>
<name>A0A815WCG0_ADIRI</name>
<evidence type="ECO:0008006" key="4">
    <source>
        <dbReference type="Google" id="ProtNLM"/>
    </source>
</evidence>
<proteinExistence type="predicted"/>
<dbReference type="SUPFAM" id="SSF69318">
    <property type="entry name" value="Integrin alpha N-terminal domain"/>
    <property type="match status" value="2"/>
</dbReference>
<accession>A0A815WCG0</accession>
<organism evidence="2 3">
    <name type="scientific">Adineta ricciae</name>
    <name type="common">Rotifer</name>
    <dbReference type="NCBI Taxonomy" id="249248"/>
    <lineage>
        <taxon>Eukaryota</taxon>
        <taxon>Metazoa</taxon>
        <taxon>Spiralia</taxon>
        <taxon>Gnathifera</taxon>
        <taxon>Rotifera</taxon>
        <taxon>Eurotatoria</taxon>
        <taxon>Bdelloidea</taxon>
        <taxon>Adinetida</taxon>
        <taxon>Adinetidae</taxon>
        <taxon>Adineta</taxon>
    </lineage>
</organism>
<reference evidence="2" key="1">
    <citation type="submission" date="2021-02" db="EMBL/GenBank/DDBJ databases">
        <authorList>
            <person name="Nowell W R."/>
        </authorList>
    </citation>
    <scope>NUCLEOTIDE SEQUENCE</scope>
</reference>
<dbReference type="InterPro" id="IPR028994">
    <property type="entry name" value="Integrin_alpha_N"/>
</dbReference>
<comment type="caution">
    <text evidence="2">The sequence shown here is derived from an EMBL/GenBank/DDBJ whole genome shotgun (WGS) entry which is preliminary data.</text>
</comment>
<evidence type="ECO:0000256" key="1">
    <source>
        <dbReference type="ARBA" id="ARBA00022729"/>
    </source>
</evidence>
<evidence type="ECO:0000313" key="3">
    <source>
        <dbReference type="Proteomes" id="UP000663828"/>
    </source>
</evidence>
<dbReference type="Proteomes" id="UP000663828">
    <property type="component" value="Unassembled WGS sequence"/>
</dbReference>
<dbReference type="Gene3D" id="2.130.10.130">
    <property type="entry name" value="Integrin alpha, N-terminal"/>
    <property type="match status" value="2"/>
</dbReference>
<keyword evidence="1" id="KW-0732">Signal</keyword>
<keyword evidence="3" id="KW-1185">Reference proteome</keyword>
<dbReference type="InterPro" id="IPR013517">
    <property type="entry name" value="FG-GAP"/>
</dbReference>
<protein>
    <recommendedName>
        <fullName evidence="4">VCBS repeat-containing protein</fullName>
    </recommendedName>
</protein>
<sequence length="474" mass="52083">METRPSNYYLIMIGGTLSNHFVLSSASGSRLQYIAVDDLNNDADLDMIVANYNTGDVDILFSNSDGTFQDQIKYKVSSNTNPYSLALCDVRTRRDTLQDFNNDGQIDVAAANRGGNNIAMMLGNDNGTFREQIIFGDNFSLSPLLVVAGDFDDNGRSEIALIYDQTDSIDLFFSYDTGNFTEKYTYDADALPVNVATGDFNNDTYLDAVVVNHWAGTFSIYLERADGSFTNQTEYDAHFYSDSVATILLISFEVLEMDNFRMKVLMRLVFGQLVLRSYYISVLIGQGNRTFADEVTYYGGWYLHSLSVGDCNKNGIIDIFVADSYHNGVSVLLGLVDGSFKYQTWFAVGNNPASLAVGDFNEDNNLDIVVCNSDNSTISVHFGFENGSFSTGIPHSTGTPTSSFSVADLNKDKLLDIVLTNFADNVMSVFLGLGNGSFFDRAIYSTGSNTTATVIKDLNNDTRLDILLVVNGAS</sequence>
<evidence type="ECO:0000313" key="2">
    <source>
        <dbReference type="EMBL" id="CAF1544134.1"/>
    </source>
</evidence>
<gene>
    <name evidence="2" type="ORF">XAT740_LOCUS42398</name>
</gene>
<dbReference type="EMBL" id="CAJNOR010005080">
    <property type="protein sequence ID" value="CAF1544134.1"/>
    <property type="molecule type" value="Genomic_DNA"/>
</dbReference>
<dbReference type="Pfam" id="PF13517">
    <property type="entry name" value="FG-GAP_3"/>
    <property type="match status" value="4"/>
</dbReference>
<dbReference type="AlphaFoldDB" id="A0A815WCG0"/>